<evidence type="ECO:0000313" key="1">
    <source>
        <dbReference type="EMBL" id="KAF2751012.1"/>
    </source>
</evidence>
<dbReference type="Proteomes" id="UP000799440">
    <property type="component" value="Unassembled WGS sequence"/>
</dbReference>
<dbReference type="SUPFAM" id="SSF55729">
    <property type="entry name" value="Acyl-CoA N-acyltransferases (Nat)"/>
    <property type="match status" value="1"/>
</dbReference>
<organism evidence="1 2">
    <name type="scientific">Sporormia fimetaria CBS 119925</name>
    <dbReference type="NCBI Taxonomy" id="1340428"/>
    <lineage>
        <taxon>Eukaryota</taxon>
        <taxon>Fungi</taxon>
        <taxon>Dikarya</taxon>
        <taxon>Ascomycota</taxon>
        <taxon>Pezizomycotina</taxon>
        <taxon>Dothideomycetes</taxon>
        <taxon>Pleosporomycetidae</taxon>
        <taxon>Pleosporales</taxon>
        <taxon>Sporormiaceae</taxon>
        <taxon>Sporormia</taxon>
    </lineage>
</organism>
<dbReference type="InterPro" id="IPR016181">
    <property type="entry name" value="Acyl_CoA_acyltransferase"/>
</dbReference>
<proteinExistence type="predicted"/>
<dbReference type="Gene3D" id="3.40.630.30">
    <property type="match status" value="1"/>
</dbReference>
<keyword evidence="2" id="KW-1185">Reference proteome</keyword>
<evidence type="ECO:0008006" key="3">
    <source>
        <dbReference type="Google" id="ProtNLM"/>
    </source>
</evidence>
<gene>
    <name evidence="1" type="ORF">M011DRAFT_464802</name>
</gene>
<accession>A0A6A6VK63</accession>
<dbReference type="PANTHER" id="PTHR20958">
    <property type="entry name" value="GLYCINE N-ACYLTRANSFERASE-LIKE PROTEIN"/>
    <property type="match status" value="1"/>
</dbReference>
<evidence type="ECO:0000313" key="2">
    <source>
        <dbReference type="Proteomes" id="UP000799440"/>
    </source>
</evidence>
<dbReference type="EMBL" id="MU006563">
    <property type="protein sequence ID" value="KAF2751012.1"/>
    <property type="molecule type" value="Genomic_DNA"/>
</dbReference>
<dbReference type="InterPro" id="IPR053225">
    <property type="entry name" value="Acyl-CoA_N-acyltransferase"/>
</dbReference>
<reference evidence="1" key="1">
    <citation type="journal article" date="2020" name="Stud. Mycol.">
        <title>101 Dothideomycetes genomes: a test case for predicting lifestyles and emergence of pathogens.</title>
        <authorList>
            <person name="Haridas S."/>
            <person name="Albert R."/>
            <person name="Binder M."/>
            <person name="Bloem J."/>
            <person name="Labutti K."/>
            <person name="Salamov A."/>
            <person name="Andreopoulos B."/>
            <person name="Baker S."/>
            <person name="Barry K."/>
            <person name="Bills G."/>
            <person name="Bluhm B."/>
            <person name="Cannon C."/>
            <person name="Castanera R."/>
            <person name="Culley D."/>
            <person name="Daum C."/>
            <person name="Ezra D."/>
            <person name="Gonzalez J."/>
            <person name="Henrissat B."/>
            <person name="Kuo A."/>
            <person name="Liang C."/>
            <person name="Lipzen A."/>
            <person name="Lutzoni F."/>
            <person name="Magnuson J."/>
            <person name="Mondo S."/>
            <person name="Nolan M."/>
            <person name="Ohm R."/>
            <person name="Pangilinan J."/>
            <person name="Park H.-J."/>
            <person name="Ramirez L."/>
            <person name="Alfaro M."/>
            <person name="Sun H."/>
            <person name="Tritt A."/>
            <person name="Yoshinaga Y."/>
            <person name="Zwiers L.-H."/>
            <person name="Turgeon B."/>
            <person name="Goodwin S."/>
            <person name="Spatafora J."/>
            <person name="Crous P."/>
            <person name="Grigoriev I."/>
        </authorList>
    </citation>
    <scope>NUCLEOTIDE SEQUENCE</scope>
    <source>
        <strain evidence="1">CBS 119925</strain>
    </source>
</reference>
<name>A0A6A6VK63_9PLEO</name>
<dbReference type="AlphaFoldDB" id="A0A6A6VK63"/>
<dbReference type="PANTHER" id="PTHR20958:SF6">
    <property type="entry name" value="GLYCINE N-ACYLTRANSFERASE-LIKE PROTEIN"/>
    <property type="match status" value="1"/>
</dbReference>
<protein>
    <recommendedName>
        <fullName evidence="3">FR47-like domain-containing protein</fullName>
    </recommendedName>
</protein>
<dbReference type="OrthoDB" id="61870at2759"/>
<sequence length="334" mass="37436">MSPPQPTIHDHTDNPSSLLSALQAHLPYSIPLYNRIRHPRKTPNASILSTISPSTPADAVPRCWAACYFDRSTRPETEMWIFSPGEMDEHYQRNDKNEDPQFCATCRQSILGLFAHLRTLPLPPALPASVPGSTMASQYLTHLPHPSVLTLGTCHKRIISLLNDHNMVRSDFPGREAELKKYIFRLSDLPSESLLTLPDGLRWGQVRDVDMAMVQSRNEIPRTAKTLLSLPSTSVHEETSGNIVAWAFLGLDGSLTSLHTEDEWRGRGIAKAVSARLFREHSDEMAVDTAGNAWGHADVYLGNEGSEAMCRRLGGRDMWRHFWVRVDLERALQG</sequence>